<dbReference type="EMBL" id="BSXU01000314">
    <property type="protein sequence ID" value="GMG20219.1"/>
    <property type="molecule type" value="Genomic_DNA"/>
</dbReference>
<dbReference type="Proteomes" id="UP001165063">
    <property type="component" value="Unassembled WGS sequence"/>
</dbReference>
<accession>A0A9W6YU75</accession>
<dbReference type="InterPro" id="IPR040213">
    <property type="entry name" value="GIR2-like"/>
</dbReference>
<dbReference type="AlphaFoldDB" id="A0A9W6YU75"/>
<reference evidence="3" key="1">
    <citation type="submission" date="2023-04" db="EMBL/GenBank/DDBJ databases">
        <title>Ambrosiozyma monospora NBRC 1965.</title>
        <authorList>
            <person name="Ichikawa N."/>
            <person name="Sato H."/>
            <person name="Tonouchi N."/>
        </authorList>
    </citation>
    <scope>NUCLEOTIDE SEQUENCE</scope>
    <source>
        <strain evidence="3">NBRC 1965</strain>
    </source>
</reference>
<proteinExistence type="predicted"/>
<dbReference type="Gene3D" id="3.10.110.10">
    <property type="entry name" value="Ubiquitin Conjugating Enzyme"/>
    <property type="match status" value="1"/>
</dbReference>
<dbReference type="PANTHER" id="PTHR12292">
    <property type="entry name" value="RWD DOMAIN-CONTAINING PROTEIN"/>
    <property type="match status" value="1"/>
</dbReference>
<comment type="caution">
    <text evidence="3">The sequence shown here is derived from an EMBL/GenBank/DDBJ whole genome shotgun (WGS) entry which is preliminary data.</text>
</comment>
<evidence type="ECO:0000313" key="3">
    <source>
        <dbReference type="EMBL" id="GMG20219.1"/>
    </source>
</evidence>
<feature type="domain" description="RWD" evidence="2">
    <location>
        <begin position="9"/>
        <end position="157"/>
    </location>
</feature>
<evidence type="ECO:0000313" key="4">
    <source>
        <dbReference type="Proteomes" id="UP001165063"/>
    </source>
</evidence>
<sequence length="261" mass="30217">MDPIEEQQQEIEILESIYPDEFTKLSNTRFTINLLLDVDSERKHAILLEVKYPSEYPEVVPDLGIDFGETEPAKDLLADDDSDLEYDYDDDSDDDNKNGSDEDDDHHRFLNLVESIELEREDLHELLRIIRAEAEENIGMPSVFTLTSSLKDHAETMFNEKLKHEEEKIEQERLERERKEQEKFIGSKVTVESYEAWRVKFRKEMGHDVRLQERFKDIHQGKLTGKEIFEKGLADDADAIDAGSSSVDVNAIKKGLQGTKI</sequence>
<feature type="compositionally biased region" description="Acidic residues" evidence="1">
    <location>
        <begin position="78"/>
        <end position="94"/>
    </location>
</feature>
<dbReference type="PROSITE" id="PS50908">
    <property type="entry name" value="RWD"/>
    <property type="match status" value="1"/>
</dbReference>
<gene>
    <name evidence="3" type="ORF">Amon01_000106300</name>
</gene>
<dbReference type="SUPFAM" id="SSF54495">
    <property type="entry name" value="UBC-like"/>
    <property type="match status" value="1"/>
</dbReference>
<evidence type="ECO:0000259" key="2">
    <source>
        <dbReference type="PROSITE" id="PS50908"/>
    </source>
</evidence>
<feature type="compositionally biased region" description="Basic and acidic residues" evidence="1">
    <location>
        <begin position="95"/>
        <end position="105"/>
    </location>
</feature>
<dbReference type="InterPro" id="IPR006575">
    <property type="entry name" value="RWD_dom"/>
</dbReference>
<dbReference type="SMART" id="SM00591">
    <property type="entry name" value="RWD"/>
    <property type="match status" value="1"/>
</dbReference>
<protein>
    <submittedName>
        <fullName evidence="3">Unnamed protein product</fullName>
    </submittedName>
</protein>
<dbReference type="OrthoDB" id="277175at2759"/>
<dbReference type="Pfam" id="PF05773">
    <property type="entry name" value="RWD"/>
    <property type="match status" value="1"/>
</dbReference>
<evidence type="ECO:0000256" key="1">
    <source>
        <dbReference type="SAM" id="MobiDB-lite"/>
    </source>
</evidence>
<keyword evidence="4" id="KW-1185">Reference proteome</keyword>
<dbReference type="InterPro" id="IPR016135">
    <property type="entry name" value="UBQ-conjugating_enzyme/RWD"/>
</dbReference>
<name>A0A9W6YU75_AMBMO</name>
<feature type="region of interest" description="Disordered" evidence="1">
    <location>
        <begin position="71"/>
        <end position="105"/>
    </location>
</feature>
<organism evidence="3 4">
    <name type="scientific">Ambrosiozyma monospora</name>
    <name type="common">Yeast</name>
    <name type="synonym">Endomycopsis monosporus</name>
    <dbReference type="NCBI Taxonomy" id="43982"/>
    <lineage>
        <taxon>Eukaryota</taxon>
        <taxon>Fungi</taxon>
        <taxon>Dikarya</taxon>
        <taxon>Ascomycota</taxon>
        <taxon>Saccharomycotina</taxon>
        <taxon>Pichiomycetes</taxon>
        <taxon>Pichiales</taxon>
        <taxon>Pichiaceae</taxon>
        <taxon>Ambrosiozyma</taxon>
    </lineage>
</organism>